<protein>
    <submittedName>
        <fullName evidence="2">Chromosome undetermined SCAF4930, whole genome shotgun sequence</fullName>
    </submittedName>
</protein>
<sequence>SGGDPGPAVPGRPQDPERGSGWTRRPQALSRQPRVRVPASPPSFCVVRSPDHGREHLHALHRRVPAVRGAGKGGVLRGQTLHEDLHGTGVRRQDNHTRHLPEVRGTKKTQKKKHTPPPQKKIHIHTHTHAHAHTPVLEAAQE</sequence>
<dbReference type="AlphaFoldDB" id="Q4TF07"/>
<evidence type="ECO:0000256" key="1">
    <source>
        <dbReference type="SAM" id="MobiDB-lite"/>
    </source>
</evidence>
<feature type="region of interest" description="Disordered" evidence="1">
    <location>
        <begin position="65"/>
        <end position="142"/>
    </location>
</feature>
<dbReference type="KEGG" id="tng:GSTEN00001972G001"/>
<feature type="compositionally biased region" description="Basic residues" evidence="1">
    <location>
        <begin position="106"/>
        <end position="132"/>
    </location>
</feature>
<gene>
    <name evidence="2" type="ORF">GSTENG00001972001</name>
</gene>
<feature type="compositionally biased region" description="Basic and acidic residues" evidence="1">
    <location>
        <begin position="80"/>
        <end position="105"/>
    </location>
</feature>
<accession>Q4TF07</accession>
<dbReference type="EMBL" id="CAAE01004930">
    <property type="protein sequence ID" value="CAF88525.1"/>
    <property type="molecule type" value="Genomic_DNA"/>
</dbReference>
<reference evidence="2" key="2">
    <citation type="submission" date="2004-02" db="EMBL/GenBank/DDBJ databases">
        <authorList>
            <consortium name="Genoscope"/>
            <consortium name="Whitehead Institute Centre for Genome Research"/>
        </authorList>
    </citation>
    <scope>NUCLEOTIDE SEQUENCE</scope>
</reference>
<organism evidence="2">
    <name type="scientific">Tetraodon nigroviridis</name>
    <name type="common">Spotted green pufferfish</name>
    <name type="synonym">Chelonodon nigroviridis</name>
    <dbReference type="NCBI Taxonomy" id="99883"/>
    <lineage>
        <taxon>Eukaryota</taxon>
        <taxon>Metazoa</taxon>
        <taxon>Chordata</taxon>
        <taxon>Craniata</taxon>
        <taxon>Vertebrata</taxon>
        <taxon>Euteleostomi</taxon>
        <taxon>Actinopterygii</taxon>
        <taxon>Neopterygii</taxon>
        <taxon>Teleostei</taxon>
        <taxon>Neoteleostei</taxon>
        <taxon>Acanthomorphata</taxon>
        <taxon>Eupercaria</taxon>
        <taxon>Tetraodontiformes</taxon>
        <taxon>Tetradontoidea</taxon>
        <taxon>Tetraodontidae</taxon>
        <taxon>Tetraodon</taxon>
    </lineage>
</organism>
<proteinExistence type="predicted"/>
<name>Q4TF07_TETNG</name>
<feature type="non-terminal residue" evidence="2">
    <location>
        <position position="1"/>
    </location>
</feature>
<evidence type="ECO:0000313" key="2">
    <source>
        <dbReference type="EMBL" id="CAF88525.1"/>
    </source>
</evidence>
<reference evidence="2" key="1">
    <citation type="journal article" date="2004" name="Nature">
        <title>Genome duplication in the teleost fish Tetraodon nigroviridis reveals the early vertebrate proto-karyotype.</title>
        <authorList>
            <person name="Jaillon O."/>
            <person name="Aury J.-M."/>
            <person name="Brunet F."/>
            <person name="Petit J.-L."/>
            <person name="Stange-Thomann N."/>
            <person name="Mauceli E."/>
            <person name="Bouneau L."/>
            <person name="Fischer C."/>
            <person name="Ozouf-Costaz C."/>
            <person name="Bernot A."/>
            <person name="Nicaud S."/>
            <person name="Jaffe D."/>
            <person name="Fisher S."/>
            <person name="Lutfalla G."/>
            <person name="Dossat C."/>
            <person name="Segurens B."/>
            <person name="Dasilva C."/>
            <person name="Salanoubat M."/>
            <person name="Levy M."/>
            <person name="Boudet N."/>
            <person name="Castellano S."/>
            <person name="Anthouard V."/>
            <person name="Jubin C."/>
            <person name="Castelli V."/>
            <person name="Katinka M."/>
            <person name="Vacherie B."/>
            <person name="Biemont C."/>
            <person name="Skalli Z."/>
            <person name="Cattolico L."/>
            <person name="Poulain J."/>
            <person name="De Berardinis V."/>
            <person name="Cruaud C."/>
            <person name="Duprat S."/>
            <person name="Brottier P."/>
            <person name="Coutanceau J.-P."/>
            <person name="Gouzy J."/>
            <person name="Parra G."/>
            <person name="Lardier G."/>
            <person name="Chapple C."/>
            <person name="McKernan K.J."/>
            <person name="McEwan P."/>
            <person name="Bosak S."/>
            <person name="Kellis M."/>
            <person name="Volff J.-N."/>
            <person name="Guigo R."/>
            <person name="Zody M.C."/>
            <person name="Mesirov J."/>
            <person name="Lindblad-Toh K."/>
            <person name="Birren B."/>
            <person name="Nusbaum C."/>
            <person name="Kahn D."/>
            <person name="Robinson-Rechavi M."/>
            <person name="Laudet V."/>
            <person name="Schachter V."/>
            <person name="Quetier F."/>
            <person name="Saurin W."/>
            <person name="Scarpelli C."/>
            <person name="Wincker P."/>
            <person name="Lander E.S."/>
            <person name="Weissenbach J."/>
            <person name="Roest Crollius H."/>
        </authorList>
    </citation>
    <scope>NUCLEOTIDE SEQUENCE [LARGE SCALE GENOMIC DNA]</scope>
</reference>
<feature type="region of interest" description="Disordered" evidence="1">
    <location>
        <begin position="1"/>
        <end position="50"/>
    </location>
</feature>